<evidence type="ECO:0000313" key="1">
    <source>
        <dbReference type="EMBL" id="GBP24220.1"/>
    </source>
</evidence>
<comment type="caution">
    <text evidence="1">The sequence shown here is derived from an EMBL/GenBank/DDBJ whole genome shotgun (WGS) entry which is preliminary data.</text>
</comment>
<proteinExistence type="predicted"/>
<evidence type="ECO:0000313" key="2">
    <source>
        <dbReference type="Proteomes" id="UP000299102"/>
    </source>
</evidence>
<gene>
    <name evidence="1" type="ORF">EVAR_80073_1</name>
</gene>
<accession>A0A4C1UDL8</accession>
<protein>
    <submittedName>
        <fullName evidence="1">Uncharacterized protein</fullName>
    </submittedName>
</protein>
<sequence>MPVGTTWKMFIESIWNDDGFCGAQAGPERSPISLSNGAHFLHRFATARICLSPATPALRTPALDDIRDEIRAYIFITSLCRTIMSFMRYLIRSYVFLFDLFSTHSPISLRSRRNPQIPTLKDNGRGRRVVVRVEAPLTDAAPRERTWRIIIESAQELLALIRALYRMFPPSADAKPGYLPPAGVFGWSA</sequence>
<reference evidence="1 2" key="1">
    <citation type="journal article" date="2019" name="Commun. Biol.">
        <title>The bagworm genome reveals a unique fibroin gene that provides high tensile strength.</title>
        <authorList>
            <person name="Kono N."/>
            <person name="Nakamura H."/>
            <person name="Ohtoshi R."/>
            <person name="Tomita M."/>
            <person name="Numata K."/>
            <person name="Arakawa K."/>
        </authorList>
    </citation>
    <scope>NUCLEOTIDE SEQUENCE [LARGE SCALE GENOMIC DNA]</scope>
</reference>
<organism evidence="1 2">
    <name type="scientific">Eumeta variegata</name>
    <name type="common">Bagworm moth</name>
    <name type="synonym">Eumeta japonica</name>
    <dbReference type="NCBI Taxonomy" id="151549"/>
    <lineage>
        <taxon>Eukaryota</taxon>
        <taxon>Metazoa</taxon>
        <taxon>Ecdysozoa</taxon>
        <taxon>Arthropoda</taxon>
        <taxon>Hexapoda</taxon>
        <taxon>Insecta</taxon>
        <taxon>Pterygota</taxon>
        <taxon>Neoptera</taxon>
        <taxon>Endopterygota</taxon>
        <taxon>Lepidoptera</taxon>
        <taxon>Glossata</taxon>
        <taxon>Ditrysia</taxon>
        <taxon>Tineoidea</taxon>
        <taxon>Psychidae</taxon>
        <taxon>Oiketicinae</taxon>
        <taxon>Eumeta</taxon>
    </lineage>
</organism>
<dbReference type="AlphaFoldDB" id="A0A4C1UDL8"/>
<dbReference type="Proteomes" id="UP000299102">
    <property type="component" value="Unassembled WGS sequence"/>
</dbReference>
<dbReference type="EMBL" id="BGZK01000159">
    <property type="protein sequence ID" value="GBP24220.1"/>
    <property type="molecule type" value="Genomic_DNA"/>
</dbReference>
<keyword evidence="2" id="KW-1185">Reference proteome</keyword>
<name>A0A4C1UDL8_EUMVA</name>